<comment type="caution">
    <text evidence="1">The sequence shown here is derived from an EMBL/GenBank/DDBJ whole genome shotgun (WGS) entry which is preliminary data.</text>
</comment>
<gene>
    <name evidence="1" type="ORF">N658DRAFT_250112</name>
</gene>
<evidence type="ECO:0000313" key="2">
    <source>
        <dbReference type="Proteomes" id="UP001305647"/>
    </source>
</evidence>
<dbReference type="AlphaFoldDB" id="A0AAN6T407"/>
<dbReference type="EMBL" id="MU863627">
    <property type="protein sequence ID" value="KAK4104305.1"/>
    <property type="molecule type" value="Genomic_DNA"/>
</dbReference>
<organism evidence="1 2">
    <name type="scientific">Parathielavia hyrcaniae</name>
    <dbReference type="NCBI Taxonomy" id="113614"/>
    <lineage>
        <taxon>Eukaryota</taxon>
        <taxon>Fungi</taxon>
        <taxon>Dikarya</taxon>
        <taxon>Ascomycota</taxon>
        <taxon>Pezizomycotina</taxon>
        <taxon>Sordariomycetes</taxon>
        <taxon>Sordariomycetidae</taxon>
        <taxon>Sordariales</taxon>
        <taxon>Chaetomiaceae</taxon>
        <taxon>Parathielavia</taxon>
    </lineage>
</organism>
<protein>
    <submittedName>
        <fullName evidence="1">Uncharacterized protein</fullName>
    </submittedName>
</protein>
<name>A0AAN6T407_9PEZI</name>
<dbReference type="Proteomes" id="UP001305647">
    <property type="component" value="Unassembled WGS sequence"/>
</dbReference>
<evidence type="ECO:0000313" key="1">
    <source>
        <dbReference type="EMBL" id="KAK4104305.1"/>
    </source>
</evidence>
<accession>A0AAN6T407</accession>
<keyword evidence="2" id="KW-1185">Reference proteome</keyword>
<sequence length="152" mass="17050">MKHKGRPIGGYHLRGPLESLVDDLRGSSSPELHCPNWRILDSTISADATATARSAGPCMKVGSRRQGQGSCKLLYCYQYIVGTGKVGFRSGRIFRNTSFHSTFGNRVFITHPNQGMFNSETTLQSYLIRLNHRYLGLSLAKVFSSRKKWRPV</sequence>
<reference evidence="1" key="2">
    <citation type="submission" date="2023-05" db="EMBL/GenBank/DDBJ databases">
        <authorList>
            <consortium name="Lawrence Berkeley National Laboratory"/>
            <person name="Steindorff A."/>
            <person name="Hensen N."/>
            <person name="Bonometti L."/>
            <person name="Westerberg I."/>
            <person name="Brannstrom I.O."/>
            <person name="Guillou S."/>
            <person name="Cros-Aarteil S."/>
            <person name="Calhoun S."/>
            <person name="Haridas S."/>
            <person name="Kuo A."/>
            <person name="Mondo S."/>
            <person name="Pangilinan J."/>
            <person name="Riley R."/>
            <person name="Labutti K."/>
            <person name="Andreopoulos B."/>
            <person name="Lipzen A."/>
            <person name="Chen C."/>
            <person name="Yanf M."/>
            <person name="Daum C."/>
            <person name="Ng V."/>
            <person name="Clum A."/>
            <person name="Ohm R."/>
            <person name="Martin F."/>
            <person name="Silar P."/>
            <person name="Natvig D."/>
            <person name="Lalanne C."/>
            <person name="Gautier V."/>
            <person name="Ament-Velasquez S.L."/>
            <person name="Kruys A."/>
            <person name="Hutchinson M.I."/>
            <person name="Powell A.J."/>
            <person name="Barry K."/>
            <person name="Miller A.N."/>
            <person name="Grigoriev I.V."/>
            <person name="Debuchy R."/>
            <person name="Gladieux P."/>
            <person name="Thoren M.H."/>
            <person name="Johannesson H."/>
        </authorList>
    </citation>
    <scope>NUCLEOTIDE SEQUENCE</scope>
    <source>
        <strain evidence="1">CBS 757.83</strain>
    </source>
</reference>
<reference evidence="1" key="1">
    <citation type="journal article" date="2023" name="Mol. Phylogenet. Evol.">
        <title>Genome-scale phylogeny and comparative genomics of the fungal order Sordariales.</title>
        <authorList>
            <person name="Hensen N."/>
            <person name="Bonometti L."/>
            <person name="Westerberg I."/>
            <person name="Brannstrom I.O."/>
            <person name="Guillou S."/>
            <person name="Cros-Aarteil S."/>
            <person name="Calhoun S."/>
            <person name="Haridas S."/>
            <person name="Kuo A."/>
            <person name="Mondo S."/>
            <person name="Pangilinan J."/>
            <person name="Riley R."/>
            <person name="LaButti K."/>
            <person name="Andreopoulos B."/>
            <person name="Lipzen A."/>
            <person name="Chen C."/>
            <person name="Yan M."/>
            <person name="Daum C."/>
            <person name="Ng V."/>
            <person name="Clum A."/>
            <person name="Steindorff A."/>
            <person name="Ohm R.A."/>
            <person name="Martin F."/>
            <person name="Silar P."/>
            <person name="Natvig D.O."/>
            <person name="Lalanne C."/>
            <person name="Gautier V."/>
            <person name="Ament-Velasquez S.L."/>
            <person name="Kruys A."/>
            <person name="Hutchinson M.I."/>
            <person name="Powell A.J."/>
            <person name="Barry K."/>
            <person name="Miller A.N."/>
            <person name="Grigoriev I.V."/>
            <person name="Debuchy R."/>
            <person name="Gladieux P."/>
            <person name="Hiltunen Thoren M."/>
            <person name="Johannesson H."/>
        </authorList>
    </citation>
    <scope>NUCLEOTIDE SEQUENCE</scope>
    <source>
        <strain evidence="1">CBS 757.83</strain>
    </source>
</reference>
<proteinExistence type="predicted"/>